<accession>A0AA51MKR1</accession>
<dbReference type="EMBL" id="CP133217">
    <property type="protein sequence ID" value="WML85983.1"/>
    <property type="molecule type" value="Genomic_DNA"/>
</dbReference>
<dbReference type="EMBL" id="JAVFKN010000051">
    <property type="protein sequence ID" value="MDQ5770978.1"/>
    <property type="molecule type" value="Genomic_DNA"/>
</dbReference>
<dbReference type="Proteomes" id="UP001223336">
    <property type="component" value="Unassembled WGS sequence"/>
</dbReference>
<name>A0AA51MKR1_9GAMM</name>
<evidence type="ECO:0000313" key="3">
    <source>
        <dbReference type="Proteomes" id="UP001223336"/>
    </source>
</evidence>
<organism evidence="2">
    <name type="scientific">Thiothrix subterranea</name>
    <dbReference type="NCBI Taxonomy" id="2735563"/>
    <lineage>
        <taxon>Bacteria</taxon>
        <taxon>Pseudomonadati</taxon>
        <taxon>Pseudomonadota</taxon>
        <taxon>Gammaproteobacteria</taxon>
        <taxon>Thiotrichales</taxon>
        <taxon>Thiotrichaceae</taxon>
        <taxon>Thiothrix</taxon>
    </lineage>
</organism>
<keyword evidence="3" id="KW-1185">Reference proteome</keyword>
<reference evidence="2 3" key="1">
    <citation type="submission" date="2023-08" db="EMBL/GenBank/DDBJ databases">
        <title>New molecular markers tilS and rpoB for phylogenetic and monitoring studies of the genus Thiothrix biodiversity.</title>
        <authorList>
            <person name="Ravin N.V."/>
            <person name="Smolyakov D."/>
            <person name="Markov N.D."/>
            <person name="Beletsky A.V."/>
            <person name="Mardanov A.V."/>
            <person name="Rudenko T.S."/>
            <person name="Grabovich M.Y."/>
        </authorList>
    </citation>
    <scope>NUCLEOTIDE SEQUENCE</scope>
    <source>
        <strain evidence="2">DNT52</strain>
        <strain evidence="1 3">H33</strain>
    </source>
</reference>
<sequence>MSIKSITERLNAIEQARQPPAPPFYSDYEAGWRRTRRYRKVFAMLYQNEGIEGFERRHSESLAKGKHVRTGKRRENGERHTVYSDYLIKIMMGIEAEKVAESLKGRGERIWAEILSEREARGAFPKTTP</sequence>
<dbReference type="AlphaFoldDB" id="A0AA51MKR1"/>
<evidence type="ECO:0000313" key="2">
    <source>
        <dbReference type="EMBL" id="WML85983.1"/>
    </source>
</evidence>
<proteinExistence type="predicted"/>
<dbReference type="RefSeq" id="WP_308136625.1">
    <property type="nucleotide sequence ID" value="NZ_CP133197.1"/>
</dbReference>
<evidence type="ECO:0000313" key="1">
    <source>
        <dbReference type="EMBL" id="MDQ5770978.1"/>
    </source>
</evidence>
<gene>
    <name evidence="1" type="ORF">RCC75_20785</name>
    <name evidence="2" type="ORF">RCG00_16985</name>
</gene>
<protein>
    <submittedName>
        <fullName evidence="2">Uncharacterized protein</fullName>
    </submittedName>
</protein>
<dbReference type="Proteomes" id="UP001229862">
    <property type="component" value="Chromosome"/>
</dbReference>